<evidence type="ECO:0000313" key="2">
    <source>
        <dbReference type="Proteomes" id="UP001346869"/>
    </source>
</evidence>
<reference evidence="1 2" key="2">
    <citation type="journal article" date="2023" name="Mol. Biol. Evol.">
        <title>Genomics of Secondarily Temperate Adaptation in the Only Non-Antarctic Icefish.</title>
        <authorList>
            <person name="Rivera-Colon A.G."/>
            <person name="Rayamajhi N."/>
            <person name="Minhas B.F."/>
            <person name="Madrigal G."/>
            <person name="Bilyk K.T."/>
            <person name="Yoon V."/>
            <person name="Hune M."/>
            <person name="Gregory S."/>
            <person name="Cheng C.H.C."/>
            <person name="Catchen J.M."/>
        </authorList>
    </citation>
    <scope>NUCLEOTIDE SEQUENCE [LARGE SCALE GENOMIC DNA]</scope>
    <source>
        <strain evidence="1">JMC-PN-2008</strain>
    </source>
</reference>
<dbReference type="Proteomes" id="UP001346869">
    <property type="component" value="Unassembled WGS sequence"/>
</dbReference>
<gene>
    <name evidence="1" type="ORF">PBY51_018953</name>
</gene>
<comment type="caution">
    <text evidence="1">The sequence shown here is derived from an EMBL/GenBank/DDBJ whole genome shotgun (WGS) entry which is preliminary data.</text>
</comment>
<dbReference type="AlphaFoldDB" id="A0AAN7Y9C6"/>
<protein>
    <submittedName>
        <fullName evidence="1">Uncharacterized protein</fullName>
    </submittedName>
</protein>
<evidence type="ECO:0000313" key="1">
    <source>
        <dbReference type="EMBL" id="KAK5873960.1"/>
    </source>
</evidence>
<sequence length="79" mass="8682">MFLSKLRGSGGAGSWRGFTKRIINVSSGLLGEPAKPRELCDKRQIRESAVKLLISPVFISCVAVAFTRLQTSHFTSDEQ</sequence>
<name>A0AAN7Y9C6_ELEMC</name>
<accession>A0AAN7Y9C6</accession>
<organism evidence="1 2">
    <name type="scientific">Eleginops maclovinus</name>
    <name type="common">Patagonian blennie</name>
    <name type="synonym">Eleginus maclovinus</name>
    <dbReference type="NCBI Taxonomy" id="56733"/>
    <lineage>
        <taxon>Eukaryota</taxon>
        <taxon>Metazoa</taxon>
        <taxon>Chordata</taxon>
        <taxon>Craniata</taxon>
        <taxon>Vertebrata</taxon>
        <taxon>Euteleostomi</taxon>
        <taxon>Actinopterygii</taxon>
        <taxon>Neopterygii</taxon>
        <taxon>Teleostei</taxon>
        <taxon>Neoteleostei</taxon>
        <taxon>Acanthomorphata</taxon>
        <taxon>Eupercaria</taxon>
        <taxon>Perciformes</taxon>
        <taxon>Notothenioidei</taxon>
        <taxon>Eleginopidae</taxon>
        <taxon>Eleginops</taxon>
    </lineage>
</organism>
<proteinExistence type="predicted"/>
<keyword evidence="2" id="KW-1185">Reference proteome</keyword>
<reference evidence="1 2" key="1">
    <citation type="journal article" date="2023" name="Genes (Basel)">
        <title>Chromosome-Level Genome Assembly and Circadian Gene Repertoire of the Patagonia Blennie Eleginops maclovinus-The Closest Ancestral Proxy of Antarctic Cryonotothenioids.</title>
        <authorList>
            <person name="Cheng C.C."/>
            <person name="Rivera-Colon A.G."/>
            <person name="Minhas B.F."/>
            <person name="Wilson L."/>
            <person name="Rayamajhi N."/>
            <person name="Vargas-Chacoff L."/>
            <person name="Catchen J.M."/>
        </authorList>
    </citation>
    <scope>NUCLEOTIDE SEQUENCE [LARGE SCALE GENOMIC DNA]</scope>
    <source>
        <strain evidence="1">JMC-PN-2008</strain>
    </source>
</reference>
<dbReference type="EMBL" id="JAUZQC010000003">
    <property type="protein sequence ID" value="KAK5873960.1"/>
    <property type="molecule type" value="Genomic_DNA"/>
</dbReference>